<protein>
    <submittedName>
        <fullName evidence="2">FBA_2 domain-containing protein</fullName>
    </submittedName>
</protein>
<dbReference type="Proteomes" id="UP000095287">
    <property type="component" value="Unplaced"/>
</dbReference>
<keyword evidence="1" id="KW-1185">Reference proteome</keyword>
<dbReference type="WBParaSite" id="L893_g11958.t1">
    <property type="protein sequence ID" value="L893_g11958.t1"/>
    <property type="gene ID" value="L893_g11958"/>
</dbReference>
<name>A0A1I7Y241_9BILA</name>
<accession>A0A1I7Y241</accession>
<proteinExistence type="predicted"/>
<dbReference type="AlphaFoldDB" id="A0A1I7Y241"/>
<organism evidence="1 2">
    <name type="scientific">Steinernema glaseri</name>
    <dbReference type="NCBI Taxonomy" id="37863"/>
    <lineage>
        <taxon>Eukaryota</taxon>
        <taxon>Metazoa</taxon>
        <taxon>Ecdysozoa</taxon>
        <taxon>Nematoda</taxon>
        <taxon>Chromadorea</taxon>
        <taxon>Rhabditida</taxon>
        <taxon>Tylenchina</taxon>
        <taxon>Panagrolaimomorpha</taxon>
        <taxon>Strongyloidoidea</taxon>
        <taxon>Steinernematidae</taxon>
        <taxon>Steinernema</taxon>
    </lineage>
</organism>
<sequence>MDSVPILFVRDVVSLALGSSGISYRELRKLASPAWANVGADYVKNKLYYYIYMTLSFPPYRPYEIVVVRSDSSGRRFIMIDDFDAFDVERDAIWGKVSLGFLSAWDLPFGHEDYISRTWNSESVANCLRRILHGRDCRKFESQEDFLGPEHFMLLASLPRTFQVIRFVLMCKEAEEFIMETAKLQKLSVLEVRDEPMSKEFESFFHKMVLSGELLRIVIVSNSIEGYDFGVFETLLQRWIEDPVGFNSHGELSHLKELKQDAGCMYYRRHLLANSVASVWFESNRLCHFSIEKRRRLPKEHPVDYPEYTF</sequence>
<evidence type="ECO:0000313" key="2">
    <source>
        <dbReference type="WBParaSite" id="L893_g11958.t1"/>
    </source>
</evidence>
<evidence type="ECO:0000313" key="1">
    <source>
        <dbReference type="Proteomes" id="UP000095287"/>
    </source>
</evidence>
<reference evidence="2" key="1">
    <citation type="submission" date="2016-11" db="UniProtKB">
        <authorList>
            <consortium name="WormBaseParasite"/>
        </authorList>
    </citation>
    <scope>IDENTIFICATION</scope>
</reference>